<keyword evidence="2" id="KW-1185">Reference proteome</keyword>
<dbReference type="EMBL" id="BROD01000001">
    <property type="protein sequence ID" value="GKX65326.1"/>
    <property type="molecule type" value="Genomic_DNA"/>
</dbReference>
<evidence type="ECO:0000313" key="1">
    <source>
        <dbReference type="EMBL" id="GKX65326.1"/>
    </source>
</evidence>
<reference evidence="1" key="1">
    <citation type="journal article" date="2025" name="Int. J. Syst. Evol. Microbiol.">
        <title>Inconstantimicrobium mannanitabidum sp. nov., a novel member of the family Clostridiaceae isolated from anoxic soil under the treatment of reductive soil disinfestation.</title>
        <authorList>
            <person name="Ueki A."/>
            <person name="Tonouchi A."/>
            <person name="Honma S."/>
            <person name="Kaku N."/>
            <person name="Ueki K."/>
        </authorList>
    </citation>
    <scope>NUCLEOTIDE SEQUENCE</scope>
    <source>
        <strain evidence="1">TW13</strain>
    </source>
</reference>
<protein>
    <submittedName>
        <fullName evidence="1">Uncharacterized protein</fullName>
    </submittedName>
</protein>
<sequence>MPSLTIRGVVSRSFNYTVVMYSSVLGTFVVTPTEGAFSNETIGVTVEHSTLVNGIPAKNARLENILAEGAKVEVVLTDSPVEIKPEGWTAVAKYSATAASINIQSKVSIKNSTSCVKNTAAANFLLTKEDVTVKPAEYYSVVIQSQESTGYYWHMSDFMDDNVQFLKREVVPYNELLGSPGITIFMFKAVDFKCKHTITFNLVSPAKKVVDEILIRVTVTD</sequence>
<gene>
    <name evidence="1" type="ORF">rsdtw13_05840</name>
</gene>
<proteinExistence type="predicted"/>
<name>A0ACB5R8P3_9CLOT</name>
<evidence type="ECO:0000313" key="2">
    <source>
        <dbReference type="Proteomes" id="UP001058074"/>
    </source>
</evidence>
<organism evidence="1 2">
    <name type="scientific">Inconstantimicrobium mannanitabidum</name>
    <dbReference type="NCBI Taxonomy" id="1604901"/>
    <lineage>
        <taxon>Bacteria</taxon>
        <taxon>Bacillati</taxon>
        <taxon>Bacillota</taxon>
        <taxon>Clostridia</taxon>
        <taxon>Eubacteriales</taxon>
        <taxon>Clostridiaceae</taxon>
        <taxon>Inconstantimicrobium</taxon>
    </lineage>
</organism>
<accession>A0ACB5R8P3</accession>
<dbReference type="Proteomes" id="UP001058074">
    <property type="component" value="Unassembled WGS sequence"/>
</dbReference>
<comment type="caution">
    <text evidence="1">The sequence shown here is derived from an EMBL/GenBank/DDBJ whole genome shotgun (WGS) entry which is preliminary data.</text>
</comment>